<dbReference type="EMBL" id="JAVCWF010000001">
    <property type="protein sequence ID" value="MDQ7936527.1"/>
    <property type="molecule type" value="Genomic_DNA"/>
</dbReference>
<feature type="transmembrane region" description="Helical" evidence="1">
    <location>
        <begin position="99"/>
        <end position="121"/>
    </location>
</feature>
<dbReference type="RefSeq" id="WP_308702354.1">
    <property type="nucleotide sequence ID" value="NZ_AP027463.1"/>
</dbReference>
<name>A0ABU1A6E8_9LACO</name>
<reference evidence="2 3" key="1">
    <citation type="journal article" date="2023" name="Int. J. Syst. Evol. Microbiol.">
        <title>Lactiplantibacillus brownii sp. nov., a novel psychrotolerant species isolated from sauerkraut.</title>
        <authorList>
            <person name="Heng Y.C."/>
            <person name="Silvaraju S."/>
            <person name="Lee J.K.Y."/>
            <person name="Kittelmann S."/>
        </authorList>
    </citation>
    <scope>NUCLEOTIDE SEQUENCE [LARGE SCALE GENOMIC DNA]</scope>
    <source>
        <strain evidence="2 3">WILCCON 0030</strain>
    </source>
</reference>
<feature type="transmembrane region" description="Helical" evidence="1">
    <location>
        <begin position="304"/>
        <end position="325"/>
    </location>
</feature>
<dbReference type="Proteomes" id="UP001227831">
    <property type="component" value="Unassembled WGS sequence"/>
</dbReference>
<evidence type="ECO:0008006" key="4">
    <source>
        <dbReference type="Google" id="ProtNLM"/>
    </source>
</evidence>
<evidence type="ECO:0000256" key="1">
    <source>
        <dbReference type="SAM" id="Phobius"/>
    </source>
</evidence>
<organism evidence="2 3">
    <name type="scientific">Lactiplantibacillus brownii</name>
    <dbReference type="NCBI Taxonomy" id="3069269"/>
    <lineage>
        <taxon>Bacteria</taxon>
        <taxon>Bacillati</taxon>
        <taxon>Bacillota</taxon>
        <taxon>Bacilli</taxon>
        <taxon>Lactobacillales</taxon>
        <taxon>Lactobacillaceae</taxon>
        <taxon>Lactiplantibacillus</taxon>
    </lineage>
</organism>
<keyword evidence="1" id="KW-1133">Transmembrane helix</keyword>
<evidence type="ECO:0000313" key="3">
    <source>
        <dbReference type="Proteomes" id="UP001227831"/>
    </source>
</evidence>
<keyword evidence="3" id="KW-1185">Reference proteome</keyword>
<feature type="transmembrane region" description="Helical" evidence="1">
    <location>
        <begin position="337"/>
        <end position="356"/>
    </location>
</feature>
<evidence type="ECO:0000313" key="2">
    <source>
        <dbReference type="EMBL" id="MDQ7936527.1"/>
    </source>
</evidence>
<feature type="transmembrane region" description="Helical" evidence="1">
    <location>
        <begin position="224"/>
        <end position="244"/>
    </location>
</feature>
<keyword evidence="1" id="KW-0812">Transmembrane</keyword>
<proteinExistence type="predicted"/>
<feature type="transmembrane region" description="Helical" evidence="1">
    <location>
        <begin position="273"/>
        <end position="292"/>
    </location>
</feature>
<protein>
    <recommendedName>
        <fullName evidence="4">YfhO family protein</fullName>
    </recommendedName>
</protein>
<gene>
    <name evidence="2" type="ORF">RA086_02555</name>
</gene>
<keyword evidence="1" id="KW-0472">Membrane</keyword>
<accession>A0ABU1A6E8</accession>
<feature type="transmembrane region" description="Helical" evidence="1">
    <location>
        <begin position="535"/>
        <end position="555"/>
    </location>
</feature>
<comment type="caution">
    <text evidence="2">The sequence shown here is derived from an EMBL/GenBank/DDBJ whole genome shotgun (WGS) entry which is preliminary data.</text>
</comment>
<feature type="transmembrane region" description="Helical" evidence="1">
    <location>
        <begin position="7"/>
        <end position="28"/>
    </location>
</feature>
<sequence length="563" mass="63063">MRKKNIALNLAYSGLFLLIVFIMLYPFWRPHQLVVLSDWSFHASRVEEIFLNLKAGQWLTTIASQTFQGTGSGTFLFYPTPLLYLWAGLRFIAAPLTAFFLWLGLLIWAGLTISFFCCYRLTHRRQQALIFSLVYNLLPYRLMLGLGVFTLAEFVATLFLPLVFLGFYQLLKGKLTDWPLLSLGMTLILYTHLLTAILATEIMTVLLLAVLIYTRHFTKPQWIALLKSIGLTIGLTLPIIIPFFTDFIGQSVATVSQGIAFLLPLNDVVLNSLGNQLTPGIGILLLVPIIFYSKLAGDNHRYQLATMIGGLLLLVSTAIFPWTLLSHTFLAVVQMPYRYLSFAGLFLAVAFAKLAQIGLTKTSLNTKPIIGLGLILIVSGGLYFGEVATTITRNQTGAQLTALPQPKTVGATLPEPFLLRNQNYANQFAYRVKWGETDYFPQKSLAHSESIINNQTYLNHHAIKLRKVSAPNQITYQIKLAKHSVLDFPVVRYHQTTLHVDGQAQPLQTSFRGTVQTELAAGKHTVSIGYQPSKWFFASLFIAFASWLGLAVAVISKWWHSKH</sequence>
<feature type="transmembrane region" description="Helical" evidence="1">
    <location>
        <begin position="187"/>
        <end position="212"/>
    </location>
</feature>
<feature type="transmembrane region" description="Helical" evidence="1">
    <location>
        <begin position="368"/>
        <end position="385"/>
    </location>
</feature>
<feature type="transmembrane region" description="Helical" evidence="1">
    <location>
        <begin position="142"/>
        <end position="167"/>
    </location>
</feature>